<sequence length="130" mass="12635">MTTAAPRIHASDIALVFVGGTIGTAARLAVTLWLGAGAGLAVVNIAGAFLLGVLTAVLTRSASERNRRANLLLGTGALGGFTTYSALAVAGADLAWLLFAALIALAGVIAAALGFALGGGFGGAQKRGGS</sequence>
<dbReference type="Proteomes" id="UP000321196">
    <property type="component" value="Unassembled WGS sequence"/>
</dbReference>
<proteinExistence type="inferred from homology"/>
<dbReference type="Pfam" id="PF02537">
    <property type="entry name" value="CRCB"/>
    <property type="match status" value="1"/>
</dbReference>
<dbReference type="GO" id="GO:0062054">
    <property type="term" value="F:fluoride channel activity"/>
    <property type="evidence" value="ECO:0007669"/>
    <property type="project" value="UniProtKB-UniRule"/>
</dbReference>
<evidence type="ECO:0000256" key="9">
    <source>
        <dbReference type="ARBA" id="ARBA00049940"/>
    </source>
</evidence>
<dbReference type="AlphaFoldDB" id="A0A5C8HTD6"/>
<keyword evidence="10" id="KW-0813">Transport</keyword>
<evidence type="ECO:0000256" key="6">
    <source>
        <dbReference type="ARBA" id="ARBA00023303"/>
    </source>
</evidence>
<reference evidence="11 12" key="1">
    <citation type="submission" date="2019-08" db="EMBL/GenBank/DDBJ databases">
        <authorList>
            <person name="Dong K."/>
        </authorList>
    </citation>
    <scope>NUCLEOTIDE SEQUENCE [LARGE SCALE GENOMIC DNA]</scope>
    <source>
        <strain evidence="11 12">M4-8</strain>
    </source>
</reference>
<keyword evidence="2 10" id="KW-1003">Cell membrane</keyword>
<organism evidence="11 12">
    <name type="scientific">Microbacterium mitrae</name>
    <dbReference type="NCBI Taxonomy" id="664640"/>
    <lineage>
        <taxon>Bacteria</taxon>
        <taxon>Bacillati</taxon>
        <taxon>Actinomycetota</taxon>
        <taxon>Actinomycetes</taxon>
        <taxon>Micrococcales</taxon>
        <taxon>Microbacteriaceae</taxon>
        <taxon>Microbacterium</taxon>
    </lineage>
</organism>
<keyword evidence="10" id="KW-0406">Ion transport</keyword>
<evidence type="ECO:0000256" key="7">
    <source>
        <dbReference type="ARBA" id="ARBA00035120"/>
    </source>
</evidence>
<comment type="subcellular location">
    <subcellularLocation>
        <location evidence="1 10">Cell membrane</location>
        <topology evidence="1 10">Multi-pass membrane protein</topology>
    </subcellularLocation>
</comment>
<comment type="caution">
    <text evidence="11">The sequence shown here is derived from an EMBL/GenBank/DDBJ whole genome shotgun (WGS) entry which is preliminary data.</text>
</comment>
<dbReference type="OrthoDB" id="4408652at2"/>
<dbReference type="GO" id="GO:0140114">
    <property type="term" value="P:cellular detoxification of fluoride"/>
    <property type="evidence" value="ECO:0007669"/>
    <property type="project" value="UniProtKB-UniRule"/>
</dbReference>
<dbReference type="HAMAP" id="MF_00454">
    <property type="entry name" value="FluC"/>
    <property type="match status" value="1"/>
</dbReference>
<evidence type="ECO:0000256" key="5">
    <source>
        <dbReference type="ARBA" id="ARBA00023136"/>
    </source>
</evidence>
<evidence type="ECO:0000256" key="8">
    <source>
        <dbReference type="ARBA" id="ARBA00035585"/>
    </source>
</evidence>
<evidence type="ECO:0000313" key="11">
    <source>
        <dbReference type="EMBL" id="TXK06579.1"/>
    </source>
</evidence>
<keyword evidence="5 10" id="KW-0472">Membrane</keyword>
<feature type="transmembrane region" description="Helical" evidence="10">
    <location>
        <begin position="12"/>
        <end position="34"/>
    </location>
</feature>
<comment type="function">
    <text evidence="9 10">Fluoride-specific ion channel. Important for reducing fluoride concentration in the cell, thus reducing its toxicity.</text>
</comment>
<keyword evidence="10" id="KW-0915">Sodium</keyword>
<comment type="catalytic activity">
    <reaction evidence="8">
        <text>fluoride(in) = fluoride(out)</text>
        <dbReference type="Rhea" id="RHEA:76159"/>
        <dbReference type="ChEBI" id="CHEBI:17051"/>
    </reaction>
    <physiologicalReaction direction="left-to-right" evidence="8">
        <dbReference type="Rhea" id="RHEA:76160"/>
    </physiologicalReaction>
</comment>
<keyword evidence="4 10" id="KW-1133">Transmembrane helix</keyword>
<evidence type="ECO:0000256" key="4">
    <source>
        <dbReference type="ARBA" id="ARBA00022989"/>
    </source>
</evidence>
<dbReference type="GO" id="GO:0046872">
    <property type="term" value="F:metal ion binding"/>
    <property type="evidence" value="ECO:0007669"/>
    <property type="project" value="UniProtKB-KW"/>
</dbReference>
<feature type="transmembrane region" description="Helical" evidence="10">
    <location>
        <begin position="40"/>
        <end position="59"/>
    </location>
</feature>
<feature type="transmembrane region" description="Helical" evidence="10">
    <location>
        <begin position="96"/>
        <end position="117"/>
    </location>
</feature>
<comment type="activity regulation">
    <text evidence="10">Na(+) is not transported, but it plays an essential structural role and its presence is essential for fluoride channel function.</text>
</comment>
<evidence type="ECO:0000256" key="10">
    <source>
        <dbReference type="HAMAP-Rule" id="MF_00454"/>
    </source>
</evidence>
<feature type="binding site" evidence="10">
    <location>
        <position position="79"/>
    </location>
    <ligand>
        <name>Na(+)</name>
        <dbReference type="ChEBI" id="CHEBI:29101"/>
        <note>structural</note>
    </ligand>
</feature>
<accession>A0A5C8HTD6</accession>
<feature type="binding site" evidence="10">
    <location>
        <position position="82"/>
    </location>
    <ligand>
        <name>Na(+)</name>
        <dbReference type="ChEBI" id="CHEBI:29101"/>
        <note>structural</note>
    </ligand>
</feature>
<keyword evidence="6 10" id="KW-0407">Ion channel</keyword>
<evidence type="ECO:0000256" key="1">
    <source>
        <dbReference type="ARBA" id="ARBA00004651"/>
    </source>
</evidence>
<evidence type="ECO:0000256" key="2">
    <source>
        <dbReference type="ARBA" id="ARBA00022475"/>
    </source>
</evidence>
<name>A0A5C8HTD6_9MICO</name>
<keyword evidence="10" id="KW-0479">Metal-binding</keyword>
<protein>
    <recommendedName>
        <fullName evidence="10">Fluoride-specific ion channel FluC</fullName>
    </recommendedName>
</protein>
<keyword evidence="3 10" id="KW-0812">Transmembrane</keyword>
<dbReference type="RefSeq" id="WP_147825384.1">
    <property type="nucleotide sequence ID" value="NZ_BAAARG010000001.1"/>
</dbReference>
<keyword evidence="12" id="KW-1185">Reference proteome</keyword>
<dbReference type="EMBL" id="VRSW01000001">
    <property type="protein sequence ID" value="TXK06579.1"/>
    <property type="molecule type" value="Genomic_DNA"/>
</dbReference>
<evidence type="ECO:0000313" key="12">
    <source>
        <dbReference type="Proteomes" id="UP000321196"/>
    </source>
</evidence>
<dbReference type="GO" id="GO:0005886">
    <property type="term" value="C:plasma membrane"/>
    <property type="evidence" value="ECO:0007669"/>
    <property type="project" value="UniProtKB-SubCell"/>
</dbReference>
<dbReference type="InterPro" id="IPR003691">
    <property type="entry name" value="FluC"/>
</dbReference>
<evidence type="ECO:0000256" key="3">
    <source>
        <dbReference type="ARBA" id="ARBA00022692"/>
    </source>
</evidence>
<gene>
    <name evidence="10" type="primary">fluC</name>
    <name evidence="10" type="synonym">crcB</name>
    <name evidence="11" type="ORF">FVP60_06450</name>
</gene>
<comment type="similarity">
    <text evidence="7 10">Belongs to the fluoride channel Fluc/FEX (TC 1.A.43) family.</text>
</comment>
<feature type="transmembrane region" description="Helical" evidence="10">
    <location>
        <begin position="71"/>
        <end position="90"/>
    </location>
</feature>